<sequence>MAEAALIISVFSALAAIASVVVAWRAHSFSQKTHEESEQQAKNLNRRDLFLSLYEKLCDTEQIRGRRVIREKCRSEPKARRLGNSNEELARAAVGALAMLDTLGLYVEQKYVEQDLVMAEWGHVLVELQEPANLFLQFRDVNGQKPWPHFGRLTQAAADWAQNESCSRDQPGRAR</sequence>
<organism evidence="1 2">
    <name type="scientific">Streptomyces viridochromogenes</name>
    <dbReference type="NCBI Taxonomy" id="1938"/>
    <lineage>
        <taxon>Bacteria</taxon>
        <taxon>Bacillati</taxon>
        <taxon>Actinomycetota</taxon>
        <taxon>Actinomycetes</taxon>
        <taxon>Kitasatosporales</taxon>
        <taxon>Streptomycetaceae</taxon>
        <taxon>Streptomyces</taxon>
    </lineage>
</organism>
<dbReference type="AlphaFoldDB" id="A0A0J7YU68"/>
<protein>
    <submittedName>
        <fullName evidence="1">Uncharacterized protein</fullName>
    </submittedName>
</protein>
<proteinExistence type="predicted"/>
<dbReference type="Proteomes" id="UP000037432">
    <property type="component" value="Unassembled WGS sequence"/>
</dbReference>
<dbReference type="OrthoDB" id="4286525at2"/>
<evidence type="ECO:0000313" key="2">
    <source>
        <dbReference type="Proteomes" id="UP000037432"/>
    </source>
</evidence>
<reference evidence="1 2" key="1">
    <citation type="submission" date="2015-06" db="EMBL/GenBank/DDBJ databases">
        <authorList>
            <person name="Ju K.-S."/>
            <person name="Doroghazi J.R."/>
            <person name="Metcalf W.W."/>
        </authorList>
    </citation>
    <scope>NUCLEOTIDE SEQUENCE [LARGE SCALE GENOMIC DNA]</scope>
    <source>
        <strain evidence="1 2">NRRL 3414</strain>
    </source>
</reference>
<gene>
    <name evidence="1" type="ORF">ACM01_44215</name>
</gene>
<dbReference type="RefSeq" id="WP_048587193.1">
    <property type="nucleotide sequence ID" value="NZ_LFNT01000122.1"/>
</dbReference>
<name>A0A0J7YU68_STRVR</name>
<accession>A0A0J7YU68</accession>
<dbReference type="EMBL" id="LFNT01000122">
    <property type="protein sequence ID" value="KMS67019.1"/>
    <property type="molecule type" value="Genomic_DNA"/>
</dbReference>
<comment type="caution">
    <text evidence="1">The sequence shown here is derived from an EMBL/GenBank/DDBJ whole genome shotgun (WGS) entry which is preliminary data.</text>
</comment>
<evidence type="ECO:0000313" key="1">
    <source>
        <dbReference type="EMBL" id="KMS67019.1"/>
    </source>
</evidence>
<dbReference type="PATRIC" id="fig|1938.3.peg.1194"/>